<feature type="transmembrane region" description="Helical" evidence="2">
    <location>
        <begin position="315"/>
        <end position="332"/>
    </location>
</feature>
<feature type="region of interest" description="Disordered" evidence="1">
    <location>
        <begin position="20"/>
        <end position="39"/>
    </location>
</feature>
<dbReference type="EMBL" id="LVVM01001623">
    <property type="protein sequence ID" value="OJA18134.1"/>
    <property type="molecule type" value="Genomic_DNA"/>
</dbReference>
<sequence length="448" mass="50787">MLIGAEETGKNKQYLVSVNDDPHATSSASASHQPPPTFEESVGDHILQFSQGDTFTPVGGEEPPPFVPYDADFFTSHSGDIISHDSHLNDDGEALYRFLLSQASTPPTVILRCRGSHSETHTRLVHSHHNGHAKMKSEQYTERITDFEFSIDVGQHIVGEPTHWSCADSTPAYRGRMYQEVGISKDKRKAKKSEVKASEVWDSDRKSRGFPPWIGSDYAWREDQPYVMHASSVLKSSWTLRQWADDYCASRKYLKEFNYRKIAYGWNFESIRLAAISVINATHYRGDLSVEFETSEGIVSIRSHNRLSRALSNRWIKFLLFLTLIYPFIWLLRRFHPRGGGRWDVCGGAYALKRVEQVAPVQQFAQDIGHTESPFRDAVEVLDAAAQSSSLADPSGGRTRVVGLREGEWFRRWEGTIRRAVLNRLQDKQPLTMPDDQPAPLSLLLDGY</sequence>
<keyword evidence="2" id="KW-0812">Transmembrane</keyword>
<dbReference type="OrthoDB" id="203796at2759"/>
<dbReference type="PANTHER" id="PTHR37848:SF1">
    <property type="entry name" value="SUN DOMAIN-CONTAINING PROTEIN"/>
    <property type="match status" value="1"/>
</dbReference>
<proteinExistence type="predicted"/>
<evidence type="ECO:0000313" key="3">
    <source>
        <dbReference type="EMBL" id="OJA18134.1"/>
    </source>
</evidence>
<gene>
    <name evidence="3" type="ORF">AZE42_05332</name>
</gene>
<protein>
    <submittedName>
        <fullName evidence="3">Uncharacterized protein</fullName>
    </submittedName>
</protein>
<evidence type="ECO:0000256" key="1">
    <source>
        <dbReference type="SAM" id="MobiDB-lite"/>
    </source>
</evidence>
<reference evidence="3 4" key="1">
    <citation type="submission" date="2016-03" db="EMBL/GenBank/DDBJ databases">
        <title>Comparative genomics of the ectomycorrhizal sister species Rhizopogon vinicolor and Rhizopogon vesiculosus (Basidiomycota: Boletales) reveals a divergence of the mating type B locus.</title>
        <authorList>
            <person name="Mujic A.B."/>
            <person name="Kuo A."/>
            <person name="Tritt A."/>
            <person name="Lipzen A."/>
            <person name="Chen C."/>
            <person name="Johnson J."/>
            <person name="Sharma A."/>
            <person name="Barry K."/>
            <person name="Grigoriev I.V."/>
            <person name="Spatafora J.W."/>
        </authorList>
    </citation>
    <scope>NUCLEOTIDE SEQUENCE [LARGE SCALE GENOMIC DNA]</scope>
    <source>
        <strain evidence="3 4">AM-OR11-056</strain>
    </source>
</reference>
<keyword evidence="2" id="KW-1133">Transmembrane helix</keyword>
<evidence type="ECO:0000313" key="4">
    <source>
        <dbReference type="Proteomes" id="UP000183567"/>
    </source>
</evidence>
<keyword evidence="4" id="KW-1185">Reference proteome</keyword>
<organism evidence="3 4">
    <name type="scientific">Rhizopogon vesiculosus</name>
    <dbReference type="NCBI Taxonomy" id="180088"/>
    <lineage>
        <taxon>Eukaryota</taxon>
        <taxon>Fungi</taxon>
        <taxon>Dikarya</taxon>
        <taxon>Basidiomycota</taxon>
        <taxon>Agaricomycotina</taxon>
        <taxon>Agaricomycetes</taxon>
        <taxon>Agaricomycetidae</taxon>
        <taxon>Boletales</taxon>
        <taxon>Suillineae</taxon>
        <taxon>Rhizopogonaceae</taxon>
        <taxon>Rhizopogon</taxon>
    </lineage>
</organism>
<comment type="caution">
    <text evidence="3">The sequence shown here is derived from an EMBL/GenBank/DDBJ whole genome shotgun (WGS) entry which is preliminary data.</text>
</comment>
<accession>A0A1J8Q911</accession>
<dbReference type="Proteomes" id="UP000183567">
    <property type="component" value="Unassembled WGS sequence"/>
</dbReference>
<dbReference type="AlphaFoldDB" id="A0A1J8Q911"/>
<name>A0A1J8Q911_9AGAM</name>
<dbReference type="PANTHER" id="PTHR37848">
    <property type="entry name" value="EXPRESSED PROTEIN"/>
    <property type="match status" value="1"/>
</dbReference>
<keyword evidence="2" id="KW-0472">Membrane</keyword>
<evidence type="ECO:0000256" key="2">
    <source>
        <dbReference type="SAM" id="Phobius"/>
    </source>
</evidence>